<dbReference type="Proteomes" id="UP001596958">
    <property type="component" value="Unassembled WGS sequence"/>
</dbReference>
<organism evidence="1 2">
    <name type="scientific">Mucilaginibacter calamicampi</name>
    <dbReference type="NCBI Taxonomy" id="1302352"/>
    <lineage>
        <taxon>Bacteria</taxon>
        <taxon>Pseudomonadati</taxon>
        <taxon>Bacteroidota</taxon>
        <taxon>Sphingobacteriia</taxon>
        <taxon>Sphingobacteriales</taxon>
        <taxon>Sphingobacteriaceae</taxon>
        <taxon>Mucilaginibacter</taxon>
    </lineage>
</organism>
<sequence>MKNITIEFIKKFIASNHIPFTPTQQRLCVPIILRMCQKMSNDIKFDEIKVCDDLIIDGHHRYLSSLMMNFKLDHVLSNSTSATQKIEWRLVEFDEEDWDTQAKIEYLNEIDAKFNNVEIEFVRQITSR</sequence>
<name>A0ABW2YXB8_9SPHI</name>
<evidence type="ECO:0000313" key="2">
    <source>
        <dbReference type="Proteomes" id="UP001596958"/>
    </source>
</evidence>
<keyword evidence="2" id="KW-1185">Reference proteome</keyword>
<proteinExistence type="predicted"/>
<evidence type="ECO:0008006" key="3">
    <source>
        <dbReference type="Google" id="ProtNLM"/>
    </source>
</evidence>
<accession>A0ABW2YXB8</accession>
<dbReference type="RefSeq" id="WP_377098913.1">
    <property type="nucleotide sequence ID" value="NZ_JBHTHU010000005.1"/>
</dbReference>
<gene>
    <name evidence="1" type="ORF">ACFQZS_07730</name>
</gene>
<comment type="caution">
    <text evidence="1">The sequence shown here is derived from an EMBL/GenBank/DDBJ whole genome shotgun (WGS) entry which is preliminary data.</text>
</comment>
<reference evidence="2" key="1">
    <citation type="journal article" date="2019" name="Int. J. Syst. Evol. Microbiol.">
        <title>The Global Catalogue of Microorganisms (GCM) 10K type strain sequencing project: providing services to taxonomists for standard genome sequencing and annotation.</title>
        <authorList>
            <consortium name="The Broad Institute Genomics Platform"/>
            <consortium name="The Broad Institute Genome Sequencing Center for Infectious Disease"/>
            <person name="Wu L."/>
            <person name="Ma J."/>
        </authorList>
    </citation>
    <scope>NUCLEOTIDE SEQUENCE [LARGE SCALE GENOMIC DNA]</scope>
    <source>
        <strain evidence="2">CCUG 63418</strain>
    </source>
</reference>
<evidence type="ECO:0000313" key="1">
    <source>
        <dbReference type="EMBL" id="MFD0750027.1"/>
    </source>
</evidence>
<protein>
    <recommendedName>
        <fullName evidence="3">ParB/Sulfiredoxin domain-containing protein</fullName>
    </recommendedName>
</protein>
<dbReference type="EMBL" id="JBHTHU010000005">
    <property type="protein sequence ID" value="MFD0750027.1"/>
    <property type="molecule type" value="Genomic_DNA"/>
</dbReference>